<accession>A0A5B9R0H5</accession>
<dbReference type="Proteomes" id="UP000325286">
    <property type="component" value="Chromosome"/>
</dbReference>
<organism evidence="2 3">
    <name type="scientific">Roseimaritima ulvae</name>
    <dbReference type="NCBI Taxonomy" id="980254"/>
    <lineage>
        <taxon>Bacteria</taxon>
        <taxon>Pseudomonadati</taxon>
        <taxon>Planctomycetota</taxon>
        <taxon>Planctomycetia</taxon>
        <taxon>Pirellulales</taxon>
        <taxon>Pirellulaceae</taxon>
        <taxon>Roseimaritima</taxon>
    </lineage>
</organism>
<reference evidence="2 3" key="1">
    <citation type="submission" date="2019-08" db="EMBL/GenBank/DDBJ databases">
        <title>Deep-cultivation of Planctomycetes and their phenomic and genomic characterization uncovers novel biology.</title>
        <authorList>
            <person name="Wiegand S."/>
            <person name="Jogler M."/>
            <person name="Boedeker C."/>
            <person name="Pinto D."/>
            <person name="Vollmers J."/>
            <person name="Rivas-Marin E."/>
            <person name="Kohn T."/>
            <person name="Peeters S.H."/>
            <person name="Heuer A."/>
            <person name="Rast P."/>
            <person name="Oberbeckmann S."/>
            <person name="Bunk B."/>
            <person name="Jeske O."/>
            <person name="Meyerdierks A."/>
            <person name="Storesund J.E."/>
            <person name="Kallscheuer N."/>
            <person name="Luecker S."/>
            <person name="Lage O.M."/>
            <person name="Pohl T."/>
            <person name="Merkel B.J."/>
            <person name="Hornburger P."/>
            <person name="Mueller R.-W."/>
            <person name="Bruemmer F."/>
            <person name="Labrenz M."/>
            <person name="Spormann A.M."/>
            <person name="Op den Camp H."/>
            <person name="Overmann J."/>
            <person name="Amann R."/>
            <person name="Jetten M.S.M."/>
            <person name="Mascher T."/>
            <person name="Medema M.H."/>
            <person name="Devos D.P."/>
            <person name="Kaster A.-K."/>
            <person name="Ovreas L."/>
            <person name="Rohde M."/>
            <person name="Galperin M.Y."/>
            <person name="Jogler C."/>
        </authorList>
    </citation>
    <scope>NUCLEOTIDE SEQUENCE [LARGE SCALE GENOMIC DNA]</scope>
    <source>
        <strain evidence="2 3">UC8</strain>
    </source>
</reference>
<protein>
    <recommendedName>
        <fullName evidence="4">Arrestin-like N-terminal domain-containing protein</fullName>
    </recommendedName>
</protein>
<evidence type="ECO:0000313" key="2">
    <source>
        <dbReference type="EMBL" id="QEG39761.1"/>
    </source>
</evidence>
<keyword evidence="1" id="KW-0812">Transmembrane</keyword>
<evidence type="ECO:0000256" key="1">
    <source>
        <dbReference type="SAM" id="Phobius"/>
    </source>
</evidence>
<dbReference type="InterPro" id="IPR014756">
    <property type="entry name" value="Ig_E-set"/>
</dbReference>
<dbReference type="Gene3D" id="2.60.40.640">
    <property type="match status" value="1"/>
</dbReference>
<keyword evidence="1" id="KW-1133">Transmembrane helix</keyword>
<keyword evidence="1" id="KW-0472">Membrane</keyword>
<keyword evidence="3" id="KW-1185">Reference proteome</keyword>
<name>A0A5B9R0H5_9BACT</name>
<dbReference type="InterPro" id="IPR014752">
    <property type="entry name" value="Arrestin-like_C"/>
</dbReference>
<dbReference type="SUPFAM" id="SSF81296">
    <property type="entry name" value="E set domains"/>
    <property type="match status" value="1"/>
</dbReference>
<dbReference type="EMBL" id="CP042914">
    <property type="protein sequence ID" value="QEG39761.1"/>
    <property type="molecule type" value="Genomic_DNA"/>
</dbReference>
<evidence type="ECO:0008006" key="4">
    <source>
        <dbReference type="Google" id="ProtNLM"/>
    </source>
</evidence>
<sequence length="473" mass="52397">MAKCNLSIELAEENESFWGGQSVRGTVVVHTDADVQCKGLEVKTAWRTHGYGNVATGAGQTLTVFQGQWVAGQTYRYDFELITAPWPPTYHGHYLNVDHAIEARAYIPWSFDPKTSRMIQVWPTGGPDDVLVGQAAQAANGGVGLKIFGSVFFLIFAIVILANPFAWILAIPIGMLVGVWWLVFRFLPRARLGEVEYRLDTPRLAPGQELLAELVIHPKRNVQLNRILWKVSGTEICVSGSGSNRSTRRHEVFANELQAAGETTLPAGQVTRIPLRIQLPETTAYSLDLSDNRLSWTTDLVVDITHWPDWKANAGFQLLPPVALGEGSAPPLPEAAVIEPTAGSPPATMPPPADSGGAGVTFDETVRHIWAARGDEEQRELLITAVEDIPFEIQAVIERRLLYGNDDPAAYRDGYVVWAHYPDPELPLTLYAPHHLADDFEQANRDVWKGRGRISGYDRRHGRLKIHLDELSQ</sequence>
<dbReference type="KEGG" id="rul:UC8_17590"/>
<proteinExistence type="predicted"/>
<evidence type="ECO:0000313" key="3">
    <source>
        <dbReference type="Proteomes" id="UP000325286"/>
    </source>
</evidence>
<gene>
    <name evidence="2" type="ORF">UC8_17590</name>
</gene>
<feature type="transmembrane region" description="Helical" evidence="1">
    <location>
        <begin position="143"/>
        <end position="161"/>
    </location>
</feature>
<dbReference type="AlphaFoldDB" id="A0A5B9R0H5"/>
<dbReference type="OrthoDB" id="263784at2"/>
<dbReference type="RefSeq" id="WP_148080167.1">
    <property type="nucleotide sequence ID" value="NZ_CP042914.1"/>
</dbReference>
<feature type="transmembrane region" description="Helical" evidence="1">
    <location>
        <begin position="167"/>
        <end position="187"/>
    </location>
</feature>